<proteinExistence type="predicted"/>
<evidence type="ECO:0000313" key="2">
    <source>
        <dbReference type="Proteomes" id="UP001483898"/>
    </source>
</evidence>
<gene>
    <name evidence="1" type="ORF">QN326_06750</name>
</gene>
<dbReference type="EMBL" id="CP128414">
    <property type="protein sequence ID" value="WZX02624.1"/>
    <property type="molecule type" value="Genomic_DNA"/>
</dbReference>
<keyword evidence="2" id="KW-1185">Reference proteome</keyword>
<name>A0ABZ3CDH9_9MOLU</name>
<dbReference type="Proteomes" id="UP001483898">
    <property type="component" value="Chromosome"/>
</dbReference>
<accession>A0ABZ3CDH9</accession>
<organism evidence="1 2">
    <name type="scientific">Candidatus Phytoplasma asteris</name>
    <dbReference type="NCBI Taxonomy" id="85620"/>
    <lineage>
        <taxon>Bacteria</taxon>
        <taxon>Bacillati</taxon>
        <taxon>Mycoplasmatota</taxon>
        <taxon>Mollicutes</taxon>
        <taxon>Acholeplasmatales</taxon>
        <taxon>Acholeplasmataceae</taxon>
        <taxon>Candidatus Phytoplasma</taxon>
        <taxon>16SrI (Aster yellows group)</taxon>
    </lineage>
</organism>
<sequence length="61" mass="7305">MSFFILSKLINFFCFFKPQNKKNCISPQKNPQPFQKHHQNQSFFDIIKVKCLKKLNDARSI</sequence>
<reference evidence="1" key="1">
    <citation type="submission" date="2023-06" db="EMBL/GenBank/DDBJ databases">
        <title>Complete Genome of Candidatus Phytoplasma asteris M8.</title>
        <authorList>
            <person name="Toth R."/>
            <person name="Ilic A.-M."/>
            <person name="Huettel B."/>
            <person name="Duduk B."/>
            <person name="Kube M."/>
        </authorList>
    </citation>
    <scope>NUCLEOTIDE SEQUENCE [LARGE SCALE GENOMIC DNA]</scope>
    <source>
        <strain evidence="1">M8</strain>
    </source>
</reference>
<protein>
    <submittedName>
        <fullName evidence="1">Uncharacterized protein</fullName>
    </submittedName>
</protein>
<evidence type="ECO:0000313" key="1">
    <source>
        <dbReference type="EMBL" id="WZX02624.1"/>
    </source>
</evidence>